<evidence type="ECO:0000256" key="3">
    <source>
        <dbReference type="ARBA" id="ARBA00023125"/>
    </source>
</evidence>
<dbReference type="Pfam" id="PF03466">
    <property type="entry name" value="LysR_substrate"/>
    <property type="match status" value="1"/>
</dbReference>
<dbReference type="GO" id="GO:0032993">
    <property type="term" value="C:protein-DNA complex"/>
    <property type="evidence" value="ECO:0007669"/>
    <property type="project" value="TreeGrafter"/>
</dbReference>
<dbReference type="EMBL" id="SRXW01000002">
    <property type="protein sequence ID" value="TGY88791.1"/>
    <property type="molecule type" value="Genomic_DNA"/>
</dbReference>
<reference evidence="6 7" key="1">
    <citation type="journal article" date="2017" name="Int. J. Syst. Evol. Microbiol.">
        <title>Marinicauda algicola sp. nov., isolated from a marine red alga Rhodosorus marinus.</title>
        <authorList>
            <person name="Jeong S.E."/>
            <person name="Jeon S.H."/>
            <person name="Chun B.H."/>
            <person name="Kim D.W."/>
            <person name="Jeon C.O."/>
        </authorList>
    </citation>
    <scope>NUCLEOTIDE SEQUENCE [LARGE SCALE GENOMIC DNA]</scope>
    <source>
        <strain evidence="6 7">JCM 31718</strain>
    </source>
</reference>
<dbReference type="GO" id="GO:0003700">
    <property type="term" value="F:DNA-binding transcription factor activity"/>
    <property type="evidence" value="ECO:0007669"/>
    <property type="project" value="InterPro"/>
</dbReference>
<evidence type="ECO:0000313" key="6">
    <source>
        <dbReference type="EMBL" id="TGY88791.1"/>
    </source>
</evidence>
<dbReference type="PANTHER" id="PTHR30346:SF0">
    <property type="entry name" value="HCA OPERON TRANSCRIPTIONAL ACTIVATOR HCAR"/>
    <property type="match status" value="1"/>
</dbReference>
<dbReference type="OrthoDB" id="9813056at2"/>
<keyword evidence="4" id="KW-0804">Transcription</keyword>
<dbReference type="SUPFAM" id="SSF53850">
    <property type="entry name" value="Periplasmic binding protein-like II"/>
    <property type="match status" value="1"/>
</dbReference>
<keyword evidence="2" id="KW-0805">Transcription regulation</keyword>
<evidence type="ECO:0000256" key="4">
    <source>
        <dbReference type="ARBA" id="ARBA00023163"/>
    </source>
</evidence>
<evidence type="ECO:0000256" key="1">
    <source>
        <dbReference type="ARBA" id="ARBA00009437"/>
    </source>
</evidence>
<dbReference type="AlphaFoldDB" id="A0A4S2H0N3"/>
<dbReference type="InterPro" id="IPR005119">
    <property type="entry name" value="LysR_subst-bd"/>
</dbReference>
<dbReference type="FunFam" id="1.10.10.10:FF:000001">
    <property type="entry name" value="LysR family transcriptional regulator"/>
    <property type="match status" value="1"/>
</dbReference>
<dbReference type="SUPFAM" id="SSF46785">
    <property type="entry name" value="Winged helix' DNA-binding domain"/>
    <property type="match status" value="1"/>
</dbReference>
<dbReference type="PROSITE" id="PS50931">
    <property type="entry name" value="HTH_LYSR"/>
    <property type="match status" value="1"/>
</dbReference>
<dbReference type="Pfam" id="PF00126">
    <property type="entry name" value="HTH_1"/>
    <property type="match status" value="1"/>
</dbReference>
<name>A0A4S2H0N3_9PROT</name>
<evidence type="ECO:0000256" key="2">
    <source>
        <dbReference type="ARBA" id="ARBA00023015"/>
    </source>
</evidence>
<evidence type="ECO:0000313" key="7">
    <source>
        <dbReference type="Proteomes" id="UP000308054"/>
    </source>
</evidence>
<dbReference type="PRINTS" id="PR00039">
    <property type="entry name" value="HTHLYSR"/>
</dbReference>
<dbReference type="InterPro" id="IPR000847">
    <property type="entry name" value="LysR_HTH_N"/>
</dbReference>
<dbReference type="GO" id="GO:0003677">
    <property type="term" value="F:DNA binding"/>
    <property type="evidence" value="ECO:0007669"/>
    <property type="project" value="UniProtKB-KW"/>
</dbReference>
<accession>A0A4S2H0N3</accession>
<dbReference type="Gene3D" id="1.10.10.10">
    <property type="entry name" value="Winged helix-like DNA-binding domain superfamily/Winged helix DNA-binding domain"/>
    <property type="match status" value="1"/>
</dbReference>
<dbReference type="Gene3D" id="3.40.190.10">
    <property type="entry name" value="Periplasmic binding protein-like II"/>
    <property type="match status" value="2"/>
</dbReference>
<evidence type="ECO:0000259" key="5">
    <source>
        <dbReference type="PROSITE" id="PS50931"/>
    </source>
</evidence>
<dbReference type="PANTHER" id="PTHR30346">
    <property type="entry name" value="TRANSCRIPTIONAL DUAL REGULATOR HCAR-RELATED"/>
    <property type="match status" value="1"/>
</dbReference>
<dbReference type="InterPro" id="IPR036388">
    <property type="entry name" value="WH-like_DNA-bd_sf"/>
</dbReference>
<dbReference type="CDD" id="cd08414">
    <property type="entry name" value="PBP2_LTTR_aromatics_like"/>
    <property type="match status" value="1"/>
</dbReference>
<protein>
    <submittedName>
        <fullName evidence="6">LysR family transcriptional regulator</fullName>
    </submittedName>
</protein>
<keyword evidence="3" id="KW-0238">DNA-binding</keyword>
<proteinExistence type="inferred from homology"/>
<gene>
    <name evidence="6" type="ORF">E5163_06540</name>
</gene>
<feature type="domain" description="HTH lysR-type" evidence="5">
    <location>
        <begin position="29"/>
        <end position="77"/>
    </location>
</feature>
<keyword evidence="7" id="KW-1185">Reference proteome</keyword>
<comment type="similarity">
    <text evidence="1">Belongs to the LysR transcriptional regulatory family.</text>
</comment>
<sequence length="317" mass="34356">MRRRTLSQKAPTSPLRNGRIPMVSLLQTLAVAEYLNLRHAANALGVSQSSLSTRIRVLEEDLGVALFERHARGVRLTDAGRRFVEKVAAGVDQLDDAVKTAGMTARSELGRLRVGVHALVSGGFLAELIGLYRDQYPSIDLDIIEGTARETMAQLRADRLDVSFVANAPDFPDCLSRRIWTERLKVVLPPNHLLAHQTSVMWADLASETFLVPYGGTGPQVHDHILLRLAGGWPNASILPLAVERATLLSMVAQGFGVTIVGDATALAPPPGVVFLPITDEPEPVCFSAVWSPQNRSPALRAFLDLAQRVARSAPTA</sequence>
<comment type="caution">
    <text evidence="6">The sequence shown here is derived from an EMBL/GenBank/DDBJ whole genome shotgun (WGS) entry which is preliminary data.</text>
</comment>
<dbReference type="InterPro" id="IPR036390">
    <property type="entry name" value="WH_DNA-bd_sf"/>
</dbReference>
<organism evidence="6 7">
    <name type="scientific">Marinicauda algicola</name>
    <dbReference type="NCBI Taxonomy" id="2029849"/>
    <lineage>
        <taxon>Bacteria</taxon>
        <taxon>Pseudomonadati</taxon>
        <taxon>Pseudomonadota</taxon>
        <taxon>Alphaproteobacteria</taxon>
        <taxon>Maricaulales</taxon>
        <taxon>Maricaulaceae</taxon>
        <taxon>Marinicauda</taxon>
    </lineage>
</organism>
<dbReference type="Proteomes" id="UP000308054">
    <property type="component" value="Unassembled WGS sequence"/>
</dbReference>